<keyword evidence="1" id="KW-0812">Transmembrane</keyword>
<sequence>MARWFRSLARGSVRRWIYLTLFVLGVVCWVYVAPRNETDANGQPLPKRSWWGGPVEPKEANPLDITIVTMYLRLGPVKRADGTTTQEKDYLEWMRTWGWLTNTVVAYFDDDEMLAA</sequence>
<gene>
    <name evidence="2" type="ORF">EGW08_020711</name>
</gene>
<dbReference type="EMBL" id="RQTK01001201">
    <property type="protein sequence ID" value="RUS71526.1"/>
    <property type="molecule type" value="Genomic_DNA"/>
</dbReference>
<dbReference type="AlphaFoldDB" id="A0A3S0ZC26"/>
<evidence type="ECO:0000313" key="2">
    <source>
        <dbReference type="EMBL" id="RUS71526.1"/>
    </source>
</evidence>
<protein>
    <submittedName>
        <fullName evidence="2">Uncharacterized protein</fullName>
    </submittedName>
</protein>
<dbReference type="Proteomes" id="UP000271974">
    <property type="component" value="Unassembled WGS sequence"/>
</dbReference>
<keyword evidence="3" id="KW-1185">Reference proteome</keyword>
<evidence type="ECO:0000256" key="1">
    <source>
        <dbReference type="SAM" id="Phobius"/>
    </source>
</evidence>
<comment type="caution">
    <text evidence="2">The sequence shown here is derived from an EMBL/GenBank/DDBJ whole genome shotgun (WGS) entry which is preliminary data.</text>
</comment>
<keyword evidence="1" id="KW-1133">Transmembrane helix</keyword>
<evidence type="ECO:0000313" key="3">
    <source>
        <dbReference type="Proteomes" id="UP000271974"/>
    </source>
</evidence>
<feature type="non-terminal residue" evidence="2">
    <location>
        <position position="116"/>
    </location>
</feature>
<accession>A0A3S0ZC26</accession>
<reference evidence="2 3" key="1">
    <citation type="submission" date="2019-01" db="EMBL/GenBank/DDBJ databases">
        <title>A draft genome assembly of the solar-powered sea slug Elysia chlorotica.</title>
        <authorList>
            <person name="Cai H."/>
            <person name="Li Q."/>
            <person name="Fang X."/>
            <person name="Li J."/>
            <person name="Curtis N.E."/>
            <person name="Altenburger A."/>
            <person name="Shibata T."/>
            <person name="Feng M."/>
            <person name="Maeda T."/>
            <person name="Schwartz J.A."/>
            <person name="Shigenobu S."/>
            <person name="Lundholm N."/>
            <person name="Nishiyama T."/>
            <person name="Yang H."/>
            <person name="Hasebe M."/>
            <person name="Li S."/>
            <person name="Pierce S.K."/>
            <person name="Wang J."/>
        </authorList>
    </citation>
    <scope>NUCLEOTIDE SEQUENCE [LARGE SCALE GENOMIC DNA]</scope>
    <source>
        <strain evidence="2">EC2010</strain>
        <tissue evidence="2">Whole organism of an adult</tissue>
    </source>
</reference>
<feature type="transmembrane region" description="Helical" evidence="1">
    <location>
        <begin position="16"/>
        <end position="34"/>
    </location>
</feature>
<proteinExistence type="predicted"/>
<keyword evidence="1" id="KW-0472">Membrane</keyword>
<name>A0A3S0ZC26_ELYCH</name>
<organism evidence="2 3">
    <name type="scientific">Elysia chlorotica</name>
    <name type="common">Eastern emerald elysia</name>
    <name type="synonym">Sea slug</name>
    <dbReference type="NCBI Taxonomy" id="188477"/>
    <lineage>
        <taxon>Eukaryota</taxon>
        <taxon>Metazoa</taxon>
        <taxon>Spiralia</taxon>
        <taxon>Lophotrochozoa</taxon>
        <taxon>Mollusca</taxon>
        <taxon>Gastropoda</taxon>
        <taxon>Heterobranchia</taxon>
        <taxon>Euthyneura</taxon>
        <taxon>Panpulmonata</taxon>
        <taxon>Sacoglossa</taxon>
        <taxon>Placobranchoidea</taxon>
        <taxon>Plakobranchidae</taxon>
        <taxon>Elysia</taxon>
    </lineage>
</organism>